<keyword evidence="3 4" id="KW-0802">TPR repeat</keyword>
<feature type="repeat" description="TPR" evidence="4">
    <location>
        <begin position="85"/>
        <end position="118"/>
    </location>
</feature>
<dbReference type="Pfam" id="PF16546">
    <property type="entry name" value="SGTA_dimer"/>
    <property type="match status" value="1"/>
</dbReference>
<keyword evidence="2" id="KW-0677">Repeat</keyword>
<sequence>MDSKVDSRKQTLIWHVVNFLQNELTHGNLNDERKESIEVAIQCLETAFELDSEARAKLEKEQLDLLSVINTTPKVDVTEEQINQAEEYKNRGNTQMRNSLYAEAVADYTKAIELNPTNAVYYCNRAAAYSRLGKELETIDDCKEAIKLDPQYGKAYGRLGVAYSNLNKYEDARQAFLTALEYDAGNTTYETNLKLAEEKLYSNMESAAPPEHRPLDISQFINNINNPTLINMATHMLGDPSFRNIISGLMQVGQTGDPNINVLLQAGQNLARRMESEDPNFVENLRRTFGPTQPNSSSAETGGNSKTDTPKEPENKTE</sequence>
<dbReference type="EMBL" id="JAPWTJ010000560">
    <property type="protein sequence ID" value="KAJ8977337.1"/>
    <property type="molecule type" value="Genomic_DNA"/>
</dbReference>
<feature type="compositionally biased region" description="Polar residues" evidence="5">
    <location>
        <begin position="290"/>
        <end position="307"/>
    </location>
</feature>
<accession>A0ABQ9JHG2</accession>
<dbReference type="SUPFAM" id="SSF48452">
    <property type="entry name" value="TPR-like"/>
    <property type="match status" value="1"/>
</dbReference>
<feature type="domain" description="SGTA homodimerisation" evidence="6">
    <location>
        <begin position="9"/>
        <end position="65"/>
    </location>
</feature>
<dbReference type="InterPro" id="IPR011990">
    <property type="entry name" value="TPR-like_helical_dom_sf"/>
</dbReference>
<evidence type="ECO:0000313" key="8">
    <source>
        <dbReference type="Proteomes" id="UP001162164"/>
    </source>
</evidence>
<feature type="repeat" description="TPR" evidence="4">
    <location>
        <begin position="153"/>
        <end position="186"/>
    </location>
</feature>
<proteinExistence type="inferred from homology"/>
<gene>
    <name evidence="7" type="ORF">NQ317_018619</name>
</gene>
<dbReference type="InterPro" id="IPR019734">
    <property type="entry name" value="TPR_rpt"/>
</dbReference>
<evidence type="ECO:0000259" key="6">
    <source>
        <dbReference type="Pfam" id="PF16546"/>
    </source>
</evidence>
<evidence type="ECO:0000256" key="2">
    <source>
        <dbReference type="ARBA" id="ARBA00022737"/>
    </source>
</evidence>
<dbReference type="Pfam" id="PF13431">
    <property type="entry name" value="TPR_17"/>
    <property type="match status" value="1"/>
</dbReference>
<evidence type="ECO:0000256" key="4">
    <source>
        <dbReference type="PROSITE-ProRule" id="PRU00339"/>
    </source>
</evidence>
<evidence type="ECO:0000256" key="3">
    <source>
        <dbReference type="ARBA" id="ARBA00022803"/>
    </source>
</evidence>
<dbReference type="InterPro" id="IPR032374">
    <property type="entry name" value="SGTA_dimer"/>
</dbReference>
<organism evidence="7 8">
    <name type="scientific">Molorchus minor</name>
    <dbReference type="NCBI Taxonomy" id="1323400"/>
    <lineage>
        <taxon>Eukaryota</taxon>
        <taxon>Metazoa</taxon>
        <taxon>Ecdysozoa</taxon>
        <taxon>Arthropoda</taxon>
        <taxon>Hexapoda</taxon>
        <taxon>Insecta</taxon>
        <taxon>Pterygota</taxon>
        <taxon>Neoptera</taxon>
        <taxon>Endopterygota</taxon>
        <taxon>Coleoptera</taxon>
        <taxon>Polyphaga</taxon>
        <taxon>Cucujiformia</taxon>
        <taxon>Chrysomeloidea</taxon>
        <taxon>Cerambycidae</taxon>
        <taxon>Lamiinae</taxon>
        <taxon>Monochamini</taxon>
        <taxon>Molorchus</taxon>
    </lineage>
</organism>
<feature type="region of interest" description="Disordered" evidence="5">
    <location>
        <begin position="280"/>
        <end position="318"/>
    </location>
</feature>
<dbReference type="Gene3D" id="1.25.40.10">
    <property type="entry name" value="Tetratricopeptide repeat domain"/>
    <property type="match status" value="1"/>
</dbReference>
<dbReference type="Gene3D" id="1.20.5.420">
    <property type="entry name" value="Immunoglobulin FC, subunit C"/>
    <property type="match status" value="1"/>
</dbReference>
<reference evidence="7" key="1">
    <citation type="journal article" date="2023" name="Insect Mol. Biol.">
        <title>Genome sequencing provides insights into the evolution of gene families encoding plant cell wall-degrading enzymes in longhorned beetles.</title>
        <authorList>
            <person name="Shin N.R."/>
            <person name="Okamura Y."/>
            <person name="Kirsch R."/>
            <person name="Pauchet Y."/>
        </authorList>
    </citation>
    <scope>NUCLEOTIDE SEQUENCE</scope>
    <source>
        <strain evidence="7">MMC_N1</strain>
    </source>
</reference>
<evidence type="ECO:0000256" key="5">
    <source>
        <dbReference type="SAM" id="MobiDB-lite"/>
    </source>
</evidence>
<dbReference type="PANTHER" id="PTHR45831:SF2">
    <property type="entry name" value="LD24721P"/>
    <property type="match status" value="1"/>
</dbReference>
<evidence type="ECO:0000313" key="7">
    <source>
        <dbReference type="EMBL" id="KAJ8977337.1"/>
    </source>
</evidence>
<comment type="similarity">
    <text evidence="1">Belongs to the SGT family.</text>
</comment>
<feature type="compositionally biased region" description="Basic and acidic residues" evidence="5">
    <location>
        <begin position="308"/>
        <end position="318"/>
    </location>
</feature>
<name>A0ABQ9JHG2_9CUCU</name>
<dbReference type="Pfam" id="PF00515">
    <property type="entry name" value="TPR_1"/>
    <property type="match status" value="1"/>
</dbReference>
<protein>
    <recommendedName>
        <fullName evidence="6">SGTA homodimerisation domain-containing protein</fullName>
    </recommendedName>
</protein>
<comment type="caution">
    <text evidence="7">The sequence shown here is derived from an EMBL/GenBank/DDBJ whole genome shotgun (WGS) entry which is preliminary data.</text>
</comment>
<dbReference type="PANTHER" id="PTHR45831">
    <property type="entry name" value="LD24721P"/>
    <property type="match status" value="1"/>
</dbReference>
<dbReference type="Proteomes" id="UP001162164">
    <property type="component" value="Unassembled WGS sequence"/>
</dbReference>
<dbReference type="PROSITE" id="PS50005">
    <property type="entry name" value="TPR"/>
    <property type="match status" value="2"/>
</dbReference>
<dbReference type="InterPro" id="IPR047150">
    <property type="entry name" value="SGT"/>
</dbReference>
<dbReference type="SMART" id="SM00028">
    <property type="entry name" value="TPR"/>
    <property type="match status" value="3"/>
</dbReference>
<keyword evidence="8" id="KW-1185">Reference proteome</keyword>
<evidence type="ECO:0000256" key="1">
    <source>
        <dbReference type="ARBA" id="ARBA00008175"/>
    </source>
</evidence>